<gene>
    <name evidence="10" type="ORF">CYCCA115_LOCUS19776</name>
</gene>
<dbReference type="PROSITE" id="PS50007">
    <property type="entry name" value="PIPLC_X_DOMAIN"/>
    <property type="match status" value="1"/>
</dbReference>
<dbReference type="PANTHER" id="PTHR10336:SF36">
    <property type="entry name" value="1-PHOSPHATIDYLINOSITOL 4,5-BISPHOSPHATE PHOSPHODIESTERASE BETA-4"/>
    <property type="match status" value="1"/>
</dbReference>
<evidence type="ECO:0000256" key="1">
    <source>
        <dbReference type="ARBA" id="ARBA00012368"/>
    </source>
</evidence>
<dbReference type="InterPro" id="IPR002048">
    <property type="entry name" value="EF_hand_dom"/>
</dbReference>
<organism evidence="10 11">
    <name type="scientific">Cylindrotheca closterium</name>
    <dbReference type="NCBI Taxonomy" id="2856"/>
    <lineage>
        <taxon>Eukaryota</taxon>
        <taxon>Sar</taxon>
        <taxon>Stramenopiles</taxon>
        <taxon>Ochrophyta</taxon>
        <taxon>Bacillariophyta</taxon>
        <taxon>Bacillariophyceae</taxon>
        <taxon>Bacillariophycidae</taxon>
        <taxon>Bacillariales</taxon>
        <taxon>Bacillariaceae</taxon>
        <taxon>Cylindrotheca</taxon>
    </lineage>
</organism>
<dbReference type="SUPFAM" id="SSF49562">
    <property type="entry name" value="C2 domain (Calcium/lipid-binding domain, CaLB)"/>
    <property type="match status" value="1"/>
</dbReference>
<dbReference type="PRINTS" id="PR00390">
    <property type="entry name" value="PHPHLIPASEC"/>
</dbReference>
<keyword evidence="5" id="KW-0807">Transducer</keyword>
<protein>
    <recommendedName>
        <fullName evidence="1 6">Phosphoinositide phospholipase C</fullName>
        <ecNumber evidence="1 6">3.1.4.11</ecNumber>
    </recommendedName>
</protein>
<dbReference type="Gene3D" id="3.20.20.190">
    <property type="entry name" value="Phosphatidylinositol (PI) phosphodiesterase"/>
    <property type="match status" value="1"/>
</dbReference>
<evidence type="ECO:0000256" key="6">
    <source>
        <dbReference type="RuleBase" id="RU361133"/>
    </source>
</evidence>
<keyword evidence="11" id="KW-1185">Reference proteome</keyword>
<dbReference type="CDD" id="cd08558">
    <property type="entry name" value="PI-PLCc_eukaryota"/>
    <property type="match status" value="1"/>
</dbReference>
<dbReference type="GO" id="GO:0051209">
    <property type="term" value="P:release of sequestered calcium ion into cytosol"/>
    <property type="evidence" value="ECO:0007669"/>
    <property type="project" value="TreeGrafter"/>
</dbReference>
<dbReference type="PROSITE" id="PS50004">
    <property type="entry name" value="C2"/>
    <property type="match status" value="1"/>
</dbReference>
<evidence type="ECO:0000256" key="5">
    <source>
        <dbReference type="ARBA" id="ARBA00023224"/>
    </source>
</evidence>
<dbReference type="GO" id="GO:0004435">
    <property type="term" value="F:phosphatidylinositol-4,5-bisphosphate phospholipase C activity"/>
    <property type="evidence" value="ECO:0007669"/>
    <property type="project" value="UniProtKB-EC"/>
</dbReference>
<name>A0AAD2JM35_9STRA</name>
<evidence type="ECO:0000256" key="3">
    <source>
        <dbReference type="ARBA" id="ARBA00022963"/>
    </source>
</evidence>
<keyword evidence="4 6" id="KW-0443">Lipid metabolism</keyword>
<evidence type="ECO:0000256" key="4">
    <source>
        <dbReference type="ARBA" id="ARBA00023098"/>
    </source>
</evidence>
<dbReference type="EMBL" id="CAKOGP040002114">
    <property type="protein sequence ID" value="CAJ1962627.1"/>
    <property type="molecule type" value="Genomic_DNA"/>
</dbReference>
<dbReference type="Pfam" id="PF00388">
    <property type="entry name" value="PI-PLC-X"/>
    <property type="match status" value="1"/>
</dbReference>
<evidence type="ECO:0000259" key="7">
    <source>
        <dbReference type="PROSITE" id="PS50004"/>
    </source>
</evidence>
<dbReference type="InterPro" id="IPR000909">
    <property type="entry name" value="PLipase_C_PInositol-sp_X_dom"/>
</dbReference>
<dbReference type="GO" id="GO:0048015">
    <property type="term" value="P:phosphatidylinositol-mediated signaling"/>
    <property type="evidence" value="ECO:0007669"/>
    <property type="project" value="TreeGrafter"/>
</dbReference>
<keyword evidence="2 6" id="KW-0378">Hydrolase</keyword>
<dbReference type="InterPro" id="IPR035892">
    <property type="entry name" value="C2_domain_sf"/>
</dbReference>
<dbReference type="PROSITE" id="PS50222">
    <property type="entry name" value="EF_HAND_2"/>
    <property type="match status" value="1"/>
</dbReference>
<feature type="domain" description="PI-PLC Y-box" evidence="8">
    <location>
        <begin position="559"/>
        <end position="662"/>
    </location>
</feature>
<dbReference type="SUPFAM" id="SSF51695">
    <property type="entry name" value="PLC-like phosphodiesterases"/>
    <property type="match status" value="1"/>
</dbReference>
<comment type="caution">
    <text evidence="10">The sequence shown here is derived from an EMBL/GenBank/DDBJ whole genome shotgun (WGS) entry which is preliminary data.</text>
</comment>
<dbReference type="PROSITE" id="PS50008">
    <property type="entry name" value="PIPLC_Y_DOMAIN"/>
    <property type="match status" value="1"/>
</dbReference>
<dbReference type="InterPro" id="IPR001192">
    <property type="entry name" value="PI-PLC_fam"/>
</dbReference>
<dbReference type="PANTHER" id="PTHR10336">
    <property type="entry name" value="PHOSPHOINOSITIDE-SPECIFIC PHOSPHOLIPASE C FAMILY PROTEIN"/>
    <property type="match status" value="1"/>
</dbReference>
<feature type="domain" description="C2" evidence="7">
    <location>
        <begin position="658"/>
        <end position="791"/>
    </location>
</feature>
<comment type="catalytic activity">
    <reaction evidence="6">
        <text>a 1,2-diacyl-sn-glycero-3-phospho-(1D-myo-inositol-4,5-bisphosphate) + H2O = 1D-myo-inositol 1,4,5-trisphosphate + a 1,2-diacyl-sn-glycerol + H(+)</text>
        <dbReference type="Rhea" id="RHEA:33179"/>
        <dbReference type="ChEBI" id="CHEBI:15377"/>
        <dbReference type="ChEBI" id="CHEBI:15378"/>
        <dbReference type="ChEBI" id="CHEBI:17815"/>
        <dbReference type="ChEBI" id="CHEBI:58456"/>
        <dbReference type="ChEBI" id="CHEBI:203600"/>
        <dbReference type="EC" id="3.1.4.11"/>
    </reaction>
</comment>
<dbReference type="SUPFAM" id="SSF47473">
    <property type="entry name" value="EF-hand"/>
    <property type="match status" value="1"/>
</dbReference>
<dbReference type="InterPro" id="IPR017946">
    <property type="entry name" value="PLC-like_Pdiesterase_TIM-brl"/>
</dbReference>
<dbReference type="GO" id="GO:0005509">
    <property type="term" value="F:calcium ion binding"/>
    <property type="evidence" value="ECO:0007669"/>
    <property type="project" value="InterPro"/>
</dbReference>
<dbReference type="Gene3D" id="1.10.238.10">
    <property type="entry name" value="EF-hand"/>
    <property type="match status" value="1"/>
</dbReference>
<evidence type="ECO:0000313" key="11">
    <source>
        <dbReference type="Proteomes" id="UP001295423"/>
    </source>
</evidence>
<dbReference type="SMART" id="SM00148">
    <property type="entry name" value="PLCXc"/>
    <property type="match status" value="1"/>
</dbReference>
<dbReference type="EC" id="3.1.4.11" evidence="1 6"/>
<dbReference type="Gene3D" id="2.60.40.150">
    <property type="entry name" value="C2 domain"/>
    <property type="match status" value="1"/>
</dbReference>
<reference evidence="10" key="1">
    <citation type="submission" date="2023-08" db="EMBL/GenBank/DDBJ databases">
        <authorList>
            <person name="Audoor S."/>
            <person name="Bilcke G."/>
        </authorList>
    </citation>
    <scope>NUCLEOTIDE SEQUENCE</scope>
</reference>
<proteinExistence type="predicted"/>
<dbReference type="AlphaFoldDB" id="A0AAD2JM35"/>
<dbReference type="SMART" id="SM00149">
    <property type="entry name" value="PLCYc"/>
    <property type="match status" value="1"/>
</dbReference>
<dbReference type="InterPro" id="IPR000008">
    <property type="entry name" value="C2_dom"/>
</dbReference>
<accession>A0AAD2JM35</accession>
<keyword evidence="3 6" id="KW-0442">Lipid degradation</keyword>
<evidence type="ECO:0000256" key="2">
    <source>
        <dbReference type="ARBA" id="ARBA00022801"/>
    </source>
</evidence>
<dbReference type="Proteomes" id="UP001295423">
    <property type="component" value="Unassembled WGS sequence"/>
</dbReference>
<dbReference type="SMART" id="SM00239">
    <property type="entry name" value="C2"/>
    <property type="match status" value="1"/>
</dbReference>
<dbReference type="Pfam" id="PF00168">
    <property type="entry name" value="C2"/>
    <property type="match status" value="1"/>
</dbReference>
<dbReference type="CDD" id="cd00275">
    <property type="entry name" value="C2_PLC_like"/>
    <property type="match status" value="1"/>
</dbReference>
<feature type="domain" description="EF-hand" evidence="9">
    <location>
        <begin position="182"/>
        <end position="217"/>
    </location>
</feature>
<evidence type="ECO:0000259" key="9">
    <source>
        <dbReference type="PROSITE" id="PS50222"/>
    </source>
</evidence>
<evidence type="ECO:0000313" key="10">
    <source>
        <dbReference type="EMBL" id="CAJ1962627.1"/>
    </source>
</evidence>
<evidence type="ECO:0000259" key="8">
    <source>
        <dbReference type="PROSITE" id="PS50008"/>
    </source>
</evidence>
<dbReference type="InterPro" id="IPR001711">
    <property type="entry name" value="PLipase_C_Pinositol-sp_Y"/>
</dbReference>
<dbReference type="GO" id="GO:0016042">
    <property type="term" value="P:lipid catabolic process"/>
    <property type="evidence" value="ECO:0007669"/>
    <property type="project" value="UniProtKB-KW"/>
</dbReference>
<dbReference type="Pfam" id="PF00387">
    <property type="entry name" value="PI-PLC-Y"/>
    <property type="match status" value="1"/>
</dbReference>
<sequence length="818" mass="92372">MDSILIPAFRLQESMKELVVDPALHGGIQVSKITSNGAIRSRIISLSSDNLALFITHEKIKHPNASATSVAARLPVPMYTLSKGFSFSGSKRLTDQYTRHIDASDLDGWQTGVIGTIKLENARARNPKLSWDRLVHKTITIFHHGLQTVDFIVENDNHRNALIKAMEEIRKRYHANEQTIANDSLLLRYVWYDIDTDKDAKISEKEFLKLCDRINLQKSDLKKKFKDFLRSSNSTRKKLVYGECKALLQSIKSEMTVSMTEEIFSKIFGDDFKQGVSAKDLLKKFLKQAQGDGNASLGDAKRLIATFQTLEMDTVKKNNTADTLTDFDAFEEYLLSESNDAYDPRARESSPKLDKPISHYWINTSHNTYLTGDQLKSRSSVEAYVKSLMRGCKCLELDCWDGDEKTNKAVVYHGFTLTTKILFRDICLVVKSYIDANGGELPIILSLENHCSHPFQRVMAQDMEEIFGSLLFVPSEKEIGKNELPSPESLRGMILVKGKRPEQLDDIADDETTDAEIDGDDPYSDQYNGAPVEEIKKDPKKLPKIVQELARLTLFHGNKFKSFQQSKAQDPSHMHSFSETKVAKIIQKKNENSNLWRAYNVSHMSRTYPAGIRVDSSNYNPLLGWSLGCQLVALNFQTHDTNLMLNDGRFLQGGGCGYVPKPMSTMKARDFRASNRIVIKVLKGNCIPKPRGDANGEIVDPYITVELHDIDFNDGKEEVVISSETTPVISDNGFSPLWDSEEMTFEARHPDVAMFLFKVIDQDLGLDDHIASAAVPVSCLRRGYRSLQLRSPVDNSRTGPFMFASLLVHIDHDMEYLH</sequence>
<dbReference type="InterPro" id="IPR011992">
    <property type="entry name" value="EF-hand-dom_pair"/>
</dbReference>